<evidence type="ECO:0000313" key="1">
    <source>
        <dbReference type="EMBL" id="QXT62976.1"/>
    </source>
</evidence>
<keyword evidence="2" id="KW-1185">Reference proteome</keyword>
<organism evidence="1 2">
    <name type="scientific">Tessaracoccus palaemonis</name>
    <dbReference type="NCBI Taxonomy" id="2829499"/>
    <lineage>
        <taxon>Bacteria</taxon>
        <taxon>Bacillati</taxon>
        <taxon>Actinomycetota</taxon>
        <taxon>Actinomycetes</taxon>
        <taxon>Propionibacteriales</taxon>
        <taxon>Propionibacteriaceae</taxon>
        <taxon>Tessaracoccus</taxon>
    </lineage>
</organism>
<proteinExistence type="predicted"/>
<sequence length="144" mass="16844">MIVLESALNLGLIRVADVQDIVASIPEERRGFLSLLNRAESGSETRVRLFLQRRHVTVSPQVYLPGIGRVDLLVGRRLIVECDSAEYHSSPEQRRLDYARDLAARDQGFDHLRLDYHQIWHQWGSTQESLLREIRRDRHRRPPR</sequence>
<name>A0ABX8SHW5_9ACTN</name>
<evidence type="ECO:0008006" key="3">
    <source>
        <dbReference type="Google" id="ProtNLM"/>
    </source>
</evidence>
<evidence type="ECO:0000313" key="2">
    <source>
        <dbReference type="Proteomes" id="UP000824504"/>
    </source>
</evidence>
<dbReference type="EMBL" id="CP079216">
    <property type="protein sequence ID" value="QXT62976.1"/>
    <property type="molecule type" value="Genomic_DNA"/>
</dbReference>
<accession>A0ABX8SHW5</accession>
<dbReference type="Proteomes" id="UP000824504">
    <property type="component" value="Chromosome"/>
</dbReference>
<dbReference type="RefSeq" id="WP_219082356.1">
    <property type="nucleotide sequence ID" value="NZ_CP079216.1"/>
</dbReference>
<gene>
    <name evidence="1" type="ORF">KDB89_00325</name>
</gene>
<reference evidence="1 2" key="1">
    <citation type="submission" date="2021-07" db="EMBL/GenBank/DDBJ databases">
        <title>complete genome sequencing of Tessaracoccus sp.J1M15.</title>
        <authorList>
            <person name="Bae J.-W."/>
            <person name="Kim D.-y."/>
        </authorList>
    </citation>
    <scope>NUCLEOTIDE SEQUENCE [LARGE SCALE GENOMIC DNA]</scope>
    <source>
        <strain evidence="1 2">J1M15</strain>
    </source>
</reference>
<protein>
    <recommendedName>
        <fullName evidence="3">DUF559 domain-containing protein</fullName>
    </recommendedName>
</protein>